<keyword evidence="4" id="KW-0862">Zinc</keyword>
<accession>A0ABU9ECL5</accession>
<evidence type="ECO:0000256" key="2">
    <source>
        <dbReference type="ARBA" id="ARBA00022723"/>
    </source>
</evidence>
<dbReference type="EMBL" id="JBBHLI010000011">
    <property type="protein sequence ID" value="MEK9502468.1"/>
    <property type="molecule type" value="Genomic_DNA"/>
</dbReference>
<dbReference type="InterPro" id="IPR050178">
    <property type="entry name" value="AspA/AstE_fam"/>
</dbReference>
<keyword evidence="2" id="KW-0479">Metal-binding</keyword>
<comment type="cofactor">
    <cofactor evidence="1">
        <name>Zn(2+)</name>
        <dbReference type="ChEBI" id="CHEBI:29105"/>
    </cofactor>
</comment>
<feature type="domain" description="Succinylglutamate desuccinylase/Aspartoacylase catalytic" evidence="5">
    <location>
        <begin position="16"/>
        <end position="134"/>
    </location>
</feature>
<name>A0ABU9ECL5_9BACT</name>
<dbReference type="Gene3D" id="3.40.630.10">
    <property type="entry name" value="Zn peptidases"/>
    <property type="match status" value="1"/>
</dbReference>
<gene>
    <name evidence="6" type="ORF">WI372_15850</name>
</gene>
<proteinExistence type="predicted"/>
<dbReference type="RefSeq" id="WP_405278629.1">
    <property type="nucleotide sequence ID" value="NZ_JBBHLI010000011.1"/>
</dbReference>
<evidence type="ECO:0000313" key="7">
    <source>
        <dbReference type="Proteomes" id="UP001484239"/>
    </source>
</evidence>
<reference evidence="6 7" key="1">
    <citation type="submission" date="2024-02" db="EMBL/GenBank/DDBJ databases">
        <title>A novel Gemmatimonadota bacterium.</title>
        <authorList>
            <person name="Du Z.-J."/>
            <person name="Ye Y.-Q."/>
        </authorList>
    </citation>
    <scope>NUCLEOTIDE SEQUENCE [LARGE SCALE GENOMIC DNA]</scope>
    <source>
        <strain evidence="6 7">DH-20</strain>
    </source>
</reference>
<evidence type="ECO:0000256" key="1">
    <source>
        <dbReference type="ARBA" id="ARBA00001947"/>
    </source>
</evidence>
<dbReference type="PANTHER" id="PTHR15162">
    <property type="entry name" value="ASPARTOACYLASE"/>
    <property type="match status" value="1"/>
</dbReference>
<evidence type="ECO:0000259" key="5">
    <source>
        <dbReference type="Pfam" id="PF24827"/>
    </source>
</evidence>
<keyword evidence="3" id="KW-0378">Hydrolase</keyword>
<dbReference type="Pfam" id="PF24827">
    <property type="entry name" value="AstE_AspA_cat"/>
    <property type="match status" value="1"/>
</dbReference>
<dbReference type="InterPro" id="IPR055438">
    <property type="entry name" value="AstE_AspA_cat"/>
</dbReference>
<dbReference type="PANTHER" id="PTHR15162:SF7">
    <property type="entry name" value="SUCCINYLGLUTAMATE DESUCCINYLASE"/>
    <property type="match status" value="1"/>
</dbReference>
<protein>
    <submittedName>
        <fullName evidence="6">Succinylglutamate desuccinylase/aspartoacylase family protein</fullName>
    </submittedName>
</protein>
<evidence type="ECO:0000313" key="6">
    <source>
        <dbReference type="EMBL" id="MEK9502468.1"/>
    </source>
</evidence>
<sequence length="379" mass="42184">MERVLGRLGRHGPGAPTLIVVGGVHGNEPAGVEASQRVSRVLAPRADRLEGSVVFLVGNLQALALGRRFVDRDLNRAWTPEGVEELRRRSSGDSGEPPIAEDVEQRELMAILDAVLDEAQGPVYLLDLHTTSGSGGPFSTVADALRNRQVALNLPVPLVLGLEELVEGTLHEYLATRHCITVAFETGQHDEPAAVDRAEAGIWIMLEATGVAAAGALDEVEPSRERLERDTARLPRVLEMRYRHPVEPEDAFRMHAGYGNFQRVRRGEILAEDRNGPVLAPETARILMPLYQAQGQDGFFVVRSFSNFWLAVSRGLRKVGADRWVHWLPGIRVHPERPEARIVDRRVARFYALQLLHLLGYRRHEEDGARLVVVRQVRD</sequence>
<evidence type="ECO:0000256" key="3">
    <source>
        <dbReference type="ARBA" id="ARBA00022801"/>
    </source>
</evidence>
<evidence type="ECO:0000256" key="4">
    <source>
        <dbReference type="ARBA" id="ARBA00022833"/>
    </source>
</evidence>
<dbReference type="Proteomes" id="UP001484239">
    <property type="component" value="Unassembled WGS sequence"/>
</dbReference>
<keyword evidence="7" id="KW-1185">Reference proteome</keyword>
<organism evidence="6 7">
    <name type="scientific">Gaopeijia maritima</name>
    <dbReference type="NCBI Taxonomy" id="3119007"/>
    <lineage>
        <taxon>Bacteria</taxon>
        <taxon>Pseudomonadati</taxon>
        <taxon>Gemmatimonadota</taxon>
        <taxon>Longimicrobiia</taxon>
        <taxon>Gaopeijiales</taxon>
        <taxon>Gaopeijiaceae</taxon>
        <taxon>Gaopeijia</taxon>
    </lineage>
</organism>
<dbReference type="SUPFAM" id="SSF53187">
    <property type="entry name" value="Zn-dependent exopeptidases"/>
    <property type="match status" value="1"/>
</dbReference>
<comment type="caution">
    <text evidence="6">The sequence shown here is derived from an EMBL/GenBank/DDBJ whole genome shotgun (WGS) entry which is preliminary data.</text>
</comment>